<protein>
    <submittedName>
        <fullName evidence="1">SRPBCC family protein</fullName>
    </submittedName>
</protein>
<evidence type="ECO:0000313" key="2">
    <source>
        <dbReference type="Proteomes" id="UP000586918"/>
    </source>
</evidence>
<dbReference type="RefSeq" id="WP_169415845.1">
    <property type="nucleotide sequence ID" value="NZ_JAAXKZ010000161.1"/>
</dbReference>
<reference evidence="1 2" key="1">
    <citation type="submission" date="2020-04" db="EMBL/GenBank/DDBJ databases">
        <authorList>
            <person name="Klaysubun C."/>
            <person name="Duangmal K."/>
            <person name="Lipun K."/>
        </authorList>
    </citation>
    <scope>NUCLEOTIDE SEQUENCE [LARGE SCALE GENOMIC DNA]</scope>
    <source>
        <strain evidence="1 2">DSM 45300</strain>
    </source>
</reference>
<name>A0A848DS25_9PSEU</name>
<dbReference type="EMBL" id="JAAXKZ010000161">
    <property type="protein sequence ID" value="NMH95181.1"/>
    <property type="molecule type" value="Genomic_DNA"/>
</dbReference>
<accession>A0A848DS25</accession>
<dbReference type="AlphaFoldDB" id="A0A848DS25"/>
<evidence type="ECO:0000313" key="1">
    <source>
        <dbReference type="EMBL" id="NMH95181.1"/>
    </source>
</evidence>
<dbReference type="InterPro" id="IPR023393">
    <property type="entry name" value="START-like_dom_sf"/>
</dbReference>
<dbReference type="Gene3D" id="3.30.530.20">
    <property type="match status" value="1"/>
</dbReference>
<dbReference type="PANTHER" id="PTHR38588">
    <property type="entry name" value="BLL0334 PROTEIN"/>
    <property type="match status" value="1"/>
</dbReference>
<keyword evidence="2" id="KW-1185">Reference proteome</keyword>
<dbReference type="InterPro" id="IPR010419">
    <property type="entry name" value="CO_DH_gsu"/>
</dbReference>
<dbReference type="Pfam" id="PF06240">
    <property type="entry name" value="COXG"/>
    <property type="match status" value="1"/>
</dbReference>
<dbReference type="CDD" id="cd07823">
    <property type="entry name" value="SRPBCC_5"/>
    <property type="match status" value="1"/>
</dbReference>
<organism evidence="1 2">
    <name type="scientific">Pseudonocardia bannensis</name>
    <dbReference type="NCBI Taxonomy" id="630973"/>
    <lineage>
        <taxon>Bacteria</taxon>
        <taxon>Bacillati</taxon>
        <taxon>Actinomycetota</taxon>
        <taxon>Actinomycetes</taxon>
        <taxon>Pseudonocardiales</taxon>
        <taxon>Pseudonocardiaceae</taxon>
        <taxon>Pseudonocardia</taxon>
    </lineage>
</organism>
<dbReference type="SUPFAM" id="SSF55961">
    <property type="entry name" value="Bet v1-like"/>
    <property type="match status" value="1"/>
</dbReference>
<sequence>MLIENEFRVTAPVDEVWEYLLDLPGLAPCLPGAELTDDLGDGTYRGRVVTRLGPVKLGFTGTAKIIDADEAARRIAIHAAGSEDKGKGTADMTVTATLVPAAGGATTVEVTQDLQVSGAAAQYGRGMISDVSSVLLRSFAECISHNIAAGRGGGTATVTRTAKPAGGLSIGLAAALMALKRVIRRFFGPSTRP</sequence>
<dbReference type="PANTHER" id="PTHR38588:SF1">
    <property type="entry name" value="BLL0334 PROTEIN"/>
    <property type="match status" value="1"/>
</dbReference>
<comment type="caution">
    <text evidence="1">The sequence shown here is derived from an EMBL/GenBank/DDBJ whole genome shotgun (WGS) entry which is preliminary data.</text>
</comment>
<proteinExistence type="predicted"/>
<gene>
    <name evidence="1" type="ORF">HF519_27220</name>
</gene>
<dbReference type="Proteomes" id="UP000586918">
    <property type="component" value="Unassembled WGS sequence"/>
</dbReference>